<proteinExistence type="predicted"/>
<name>A0A512IC17_9MICC</name>
<comment type="caution">
    <text evidence="2">The sequence shown here is derived from an EMBL/GenBank/DDBJ whole genome shotgun (WGS) entry which is preliminary data.</text>
</comment>
<dbReference type="InterPro" id="IPR008497">
    <property type="entry name" value="DUF779"/>
</dbReference>
<evidence type="ECO:0000313" key="3">
    <source>
        <dbReference type="Proteomes" id="UP000321103"/>
    </source>
</evidence>
<sequence length="157" mass="16468">MSSTDHTVQGPAGGGTAGSAADSAVLESSPAVEGETFSRVALTPAAVELLGTLRERHGRLMFHQSGGCCDGSAPMCYPAGDFLTGPADVLLGVFRLPGDPATAELEFWMSQEQFEYWKHTLLTVDVVVGRGSGFSVEAPEGKRFLIRSALMPDPVAP</sequence>
<dbReference type="EMBL" id="BJZS01000032">
    <property type="protein sequence ID" value="GEO95167.1"/>
    <property type="molecule type" value="Genomic_DNA"/>
</dbReference>
<evidence type="ECO:0008006" key="4">
    <source>
        <dbReference type="Google" id="ProtNLM"/>
    </source>
</evidence>
<organism evidence="2 3">
    <name type="scientific">Kocuria turfanensis</name>
    <dbReference type="NCBI Taxonomy" id="388357"/>
    <lineage>
        <taxon>Bacteria</taxon>
        <taxon>Bacillati</taxon>
        <taxon>Actinomycetota</taxon>
        <taxon>Actinomycetes</taxon>
        <taxon>Micrococcales</taxon>
        <taxon>Micrococcaceae</taxon>
        <taxon>Kocuria</taxon>
    </lineage>
</organism>
<accession>A0A512IC17</accession>
<dbReference type="STRING" id="388357.GCA_001580365_01467"/>
<reference evidence="2 3" key="1">
    <citation type="submission" date="2019-07" db="EMBL/GenBank/DDBJ databases">
        <title>Whole genome shotgun sequence of Kocuria turfanensis NBRC 107627.</title>
        <authorList>
            <person name="Hosoyama A."/>
            <person name="Uohara A."/>
            <person name="Ohji S."/>
            <person name="Ichikawa N."/>
        </authorList>
    </citation>
    <scope>NUCLEOTIDE SEQUENCE [LARGE SCALE GENOMIC DNA]</scope>
    <source>
        <strain evidence="2 3">NBRC 107627</strain>
    </source>
</reference>
<keyword evidence="3" id="KW-1185">Reference proteome</keyword>
<evidence type="ECO:0000313" key="2">
    <source>
        <dbReference type="EMBL" id="GEO95167.1"/>
    </source>
</evidence>
<dbReference type="Pfam" id="PF05610">
    <property type="entry name" value="DUF779"/>
    <property type="match status" value="1"/>
</dbReference>
<dbReference type="AlphaFoldDB" id="A0A512IC17"/>
<evidence type="ECO:0000256" key="1">
    <source>
        <dbReference type="SAM" id="MobiDB-lite"/>
    </source>
</evidence>
<dbReference type="Proteomes" id="UP000321103">
    <property type="component" value="Unassembled WGS sequence"/>
</dbReference>
<protein>
    <recommendedName>
        <fullName evidence="4">UDP-glucose 4-epimerase</fullName>
    </recommendedName>
</protein>
<feature type="region of interest" description="Disordered" evidence="1">
    <location>
        <begin position="1"/>
        <end position="25"/>
    </location>
</feature>
<gene>
    <name evidence="2" type="ORF">KTU01_12900</name>
</gene>